<feature type="region of interest" description="Disordered" evidence="1">
    <location>
        <begin position="1"/>
        <end position="39"/>
    </location>
</feature>
<accession>A0ABW1AJ76</accession>
<dbReference type="RefSeq" id="WP_378292423.1">
    <property type="nucleotide sequence ID" value="NZ_JBHSON010000151.1"/>
</dbReference>
<dbReference type="InterPro" id="IPR045431">
    <property type="entry name" value="EAD2"/>
</dbReference>
<evidence type="ECO:0000259" key="2">
    <source>
        <dbReference type="Pfam" id="PF19956"/>
    </source>
</evidence>
<proteinExistence type="predicted"/>
<protein>
    <recommendedName>
        <fullName evidence="2">Effector-associated domain-containing protein</fullName>
    </recommendedName>
</protein>
<reference evidence="4" key="1">
    <citation type="journal article" date="2019" name="Int. J. Syst. Evol. Microbiol.">
        <title>The Global Catalogue of Microorganisms (GCM) 10K type strain sequencing project: providing services to taxonomists for standard genome sequencing and annotation.</title>
        <authorList>
            <consortium name="The Broad Institute Genomics Platform"/>
            <consortium name="The Broad Institute Genome Sequencing Center for Infectious Disease"/>
            <person name="Wu L."/>
            <person name="Ma J."/>
        </authorList>
    </citation>
    <scope>NUCLEOTIDE SEQUENCE [LARGE SCALE GENOMIC DNA]</scope>
    <source>
        <strain evidence="4">KCTC 42087</strain>
    </source>
</reference>
<feature type="domain" description="Effector-associated" evidence="2">
    <location>
        <begin position="283"/>
        <end position="354"/>
    </location>
</feature>
<keyword evidence="4" id="KW-1185">Reference proteome</keyword>
<dbReference type="Gene3D" id="3.40.50.300">
    <property type="entry name" value="P-loop containing nucleotide triphosphate hydrolases"/>
    <property type="match status" value="1"/>
</dbReference>
<dbReference type="SUPFAM" id="SSF52540">
    <property type="entry name" value="P-loop containing nucleoside triphosphate hydrolases"/>
    <property type="match status" value="1"/>
</dbReference>
<name>A0ABW1AJ76_9ACTN</name>
<sequence length="372" mass="39415">MPAPHSHRFVPSAPPDPLRRPGAPPPVCRRGTRDPHFAGRDDELEEVGELLASKPVLLTDGEGMERSGKTAFALEYCHRFGQRYTVIWWFDCRSGDGLSAQKAALREAVGAVAAPGRWWLTVYDGVRSDGDLDGHVPEGPGHVLITCAGETAVPGALPYPLGPLTLEESVILLMRKAPELNPVQAVRLAEGLGRRPALLSRVGELLLEAPGLGVDACLELMRLGGSLAPPAAPAVPVAPVVPDAPVVPAVPDAPVVPAPRPPVAGEGPAPAEPVPTALKAQLVDALYRVEALSNGGVEMWIKLIGDQLGTLDIGGDTMRAKLVNVVRRCLLHGDGAMLDEMVAALRVMAPENDPALPDVVDHVGRIRRIRYP</sequence>
<dbReference type="EMBL" id="JBHSON010000151">
    <property type="protein sequence ID" value="MFC5754385.1"/>
    <property type="molecule type" value="Genomic_DNA"/>
</dbReference>
<feature type="compositionally biased region" description="Pro residues" evidence="1">
    <location>
        <begin position="12"/>
        <end position="27"/>
    </location>
</feature>
<evidence type="ECO:0000313" key="4">
    <source>
        <dbReference type="Proteomes" id="UP001596074"/>
    </source>
</evidence>
<organism evidence="3 4">
    <name type="scientific">Actinomadura rugatobispora</name>
    <dbReference type="NCBI Taxonomy" id="1994"/>
    <lineage>
        <taxon>Bacteria</taxon>
        <taxon>Bacillati</taxon>
        <taxon>Actinomycetota</taxon>
        <taxon>Actinomycetes</taxon>
        <taxon>Streptosporangiales</taxon>
        <taxon>Thermomonosporaceae</taxon>
        <taxon>Actinomadura</taxon>
    </lineage>
</organism>
<dbReference type="InterPro" id="IPR027417">
    <property type="entry name" value="P-loop_NTPase"/>
</dbReference>
<dbReference type="Proteomes" id="UP001596074">
    <property type="component" value="Unassembled WGS sequence"/>
</dbReference>
<evidence type="ECO:0000313" key="3">
    <source>
        <dbReference type="EMBL" id="MFC5754385.1"/>
    </source>
</evidence>
<dbReference type="Pfam" id="PF19956">
    <property type="entry name" value="EAD2"/>
    <property type="match status" value="1"/>
</dbReference>
<comment type="caution">
    <text evidence="3">The sequence shown here is derived from an EMBL/GenBank/DDBJ whole genome shotgun (WGS) entry which is preliminary data.</text>
</comment>
<gene>
    <name evidence="3" type="ORF">ACFPZN_52985</name>
</gene>
<evidence type="ECO:0000256" key="1">
    <source>
        <dbReference type="SAM" id="MobiDB-lite"/>
    </source>
</evidence>